<dbReference type="AlphaFoldDB" id="A0A2Z7C1B5"/>
<evidence type="ECO:0000313" key="2">
    <source>
        <dbReference type="Proteomes" id="UP000250235"/>
    </source>
</evidence>
<proteinExistence type="predicted"/>
<gene>
    <name evidence="1" type="ORF">F511_19968</name>
</gene>
<protein>
    <submittedName>
        <fullName evidence="1">Uncharacterized protein</fullName>
    </submittedName>
</protein>
<reference evidence="1 2" key="1">
    <citation type="journal article" date="2015" name="Proc. Natl. Acad. Sci. U.S.A.">
        <title>The resurrection genome of Boea hygrometrica: A blueprint for survival of dehydration.</title>
        <authorList>
            <person name="Xiao L."/>
            <person name="Yang G."/>
            <person name="Zhang L."/>
            <person name="Yang X."/>
            <person name="Zhao S."/>
            <person name="Ji Z."/>
            <person name="Zhou Q."/>
            <person name="Hu M."/>
            <person name="Wang Y."/>
            <person name="Chen M."/>
            <person name="Xu Y."/>
            <person name="Jin H."/>
            <person name="Xiao X."/>
            <person name="Hu G."/>
            <person name="Bao F."/>
            <person name="Hu Y."/>
            <person name="Wan P."/>
            <person name="Li L."/>
            <person name="Deng X."/>
            <person name="Kuang T."/>
            <person name="Xiang C."/>
            <person name="Zhu J.K."/>
            <person name="Oliver M.J."/>
            <person name="He Y."/>
        </authorList>
    </citation>
    <scope>NUCLEOTIDE SEQUENCE [LARGE SCALE GENOMIC DNA]</scope>
    <source>
        <strain evidence="2">cv. XS01</strain>
    </source>
</reference>
<sequence>MWDTPTAGSSLDARHTQALPSAAGHSYLTQLLNLIVNTQNVDQHVSLPQSFSRQKQYQPAATLRNKLKPADATRYAYFTLPMQPPAGSYSTVDQR</sequence>
<accession>A0A2Z7C1B5</accession>
<dbReference type="EMBL" id="KV002014">
    <property type="protein sequence ID" value="KZV38230.1"/>
    <property type="molecule type" value="Genomic_DNA"/>
</dbReference>
<keyword evidence="2" id="KW-1185">Reference proteome</keyword>
<name>A0A2Z7C1B5_9LAMI</name>
<evidence type="ECO:0000313" key="1">
    <source>
        <dbReference type="EMBL" id="KZV38230.1"/>
    </source>
</evidence>
<organism evidence="1 2">
    <name type="scientific">Dorcoceras hygrometricum</name>
    <dbReference type="NCBI Taxonomy" id="472368"/>
    <lineage>
        <taxon>Eukaryota</taxon>
        <taxon>Viridiplantae</taxon>
        <taxon>Streptophyta</taxon>
        <taxon>Embryophyta</taxon>
        <taxon>Tracheophyta</taxon>
        <taxon>Spermatophyta</taxon>
        <taxon>Magnoliopsida</taxon>
        <taxon>eudicotyledons</taxon>
        <taxon>Gunneridae</taxon>
        <taxon>Pentapetalae</taxon>
        <taxon>asterids</taxon>
        <taxon>lamiids</taxon>
        <taxon>Lamiales</taxon>
        <taxon>Gesneriaceae</taxon>
        <taxon>Didymocarpoideae</taxon>
        <taxon>Trichosporeae</taxon>
        <taxon>Loxocarpinae</taxon>
        <taxon>Dorcoceras</taxon>
    </lineage>
</organism>
<dbReference type="Proteomes" id="UP000250235">
    <property type="component" value="Unassembled WGS sequence"/>
</dbReference>